<dbReference type="PANTHER" id="PTHR16223">
    <property type="entry name" value="TRANSCRIPTION FACTOR BHLH83-RELATED"/>
    <property type="match status" value="1"/>
</dbReference>
<dbReference type="Pfam" id="PF00010">
    <property type="entry name" value="HLH"/>
    <property type="match status" value="1"/>
</dbReference>
<comment type="subcellular location">
    <subcellularLocation>
        <location evidence="1">Nucleus</location>
    </subcellularLocation>
</comment>
<keyword evidence="4" id="KW-0804">Transcription</keyword>
<gene>
    <name evidence="7" type="ORF">DCAR_0415037</name>
</gene>
<evidence type="ECO:0000256" key="1">
    <source>
        <dbReference type="ARBA" id="ARBA00004123"/>
    </source>
</evidence>
<dbReference type="EMBL" id="CP093346">
    <property type="protein sequence ID" value="WOG95710.1"/>
    <property type="molecule type" value="Genomic_DNA"/>
</dbReference>
<dbReference type="GO" id="GO:0000981">
    <property type="term" value="F:DNA-binding transcription factor activity, RNA polymerase II-specific"/>
    <property type="evidence" value="ECO:0007669"/>
    <property type="project" value="TreeGrafter"/>
</dbReference>
<dbReference type="SMART" id="SM00353">
    <property type="entry name" value="HLH"/>
    <property type="match status" value="1"/>
</dbReference>
<protein>
    <recommendedName>
        <fullName evidence="6">BHLH domain-containing protein</fullName>
    </recommendedName>
</protein>
<evidence type="ECO:0000256" key="3">
    <source>
        <dbReference type="ARBA" id="ARBA00023125"/>
    </source>
</evidence>
<evidence type="ECO:0000313" key="8">
    <source>
        <dbReference type="Proteomes" id="UP000077755"/>
    </source>
</evidence>
<keyword evidence="5" id="KW-0539">Nucleus</keyword>
<dbReference type="AlphaFoldDB" id="A0AAF0WXA8"/>
<reference evidence="7" key="2">
    <citation type="submission" date="2022-03" db="EMBL/GenBank/DDBJ databases">
        <title>Draft title - Genomic analysis of global carrot germplasm unveils the trajectory of domestication and the origin of high carotenoid orange carrot.</title>
        <authorList>
            <person name="Iorizzo M."/>
            <person name="Ellison S."/>
            <person name="Senalik D."/>
            <person name="Macko-Podgorni A."/>
            <person name="Grzebelus D."/>
            <person name="Bostan H."/>
            <person name="Rolling W."/>
            <person name="Curaba J."/>
            <person name="Simon P."/>
        </authorList>
    </citation>
    <scope>NUCLEOTIDE SEQUENCE</scope>
    <source>
        <tissue evidence="7">Leaf</tissue>
    </source>
</reference>
<keyword evidence="2" id="KW-0805">Transcription regulation</keyword>
<dbReference type="SUPFAM" id="SSF47459">
    <property type="entry name" value="HLH, helix-loop-helix DNA-binding domain"/>
    <property type="match status" value="1"/>
</dbReference>
<dbReference type="GO" id="GO:0000978">
    <property type="term" value="F:RNA polymerase II cis-regulatory region sequence-specific DNA binding"/>
    <property type="evidence" value="ECO:0007669"/>
    <property type="project" value="TreeGrafter"/>
</dbReference>
<reference evidence="7" key="1">
    <citation type="journal article" date="2016" name="Nat. Genet.">
        <title>A high-quality carrot genome assembly provides new insights into carotenoid accumulation and asterid genome evolution.</title>
        <authorList>
            <person name="Iorizzo M."/>
            <person name="Ellison S."/>
            <person name="Senalik D."/>
            <person name="Zeng P."/>
            <person name="Satapoomin P."/>
            <person name="Huang J."/>
            <person name="Bowman M."/>
            <person name="Iovene M."/>
            <person name="Sanseverino W."/>
            <person name="Cavagnaro P."/>
            <person name="Yildiz M."/>
            <person name="Macko-Podgorni A."/>
            <person name="Moranska E."/>
            <person name="Grzebelus E."/>
            <person name="Grzebelus D."/>
            <person name="Ashrafi H."/>
            <person name="Zheng Z."/>
            <person name="Cheng S."/>
            <person name="Spooner D."/>
            <person name="Van Deynze A."/>
            <person name="Simon P."/>
        </authorList>
    </citation>
    <scope>NUCLEOTIDE SEQUENCE</scope>
    <source>
        <tissue evidence="7">Leaf</tissue>
    </source>
</reference>
<dbReference type="PANTHER" id="PTHR16223:SF345">
    <property type="entry name" value="TRANSCRIPTION FACTOR BHLH130-LIKE"/>
    <property type="match status" value="1"/>
</dbReference>
<dbReference type="GO" id="GO:0005634">
    <property type="term" value="C:nucleus"/>
    <property type="evidence" value="ECO:0007669"/>
    <property type="project" value="UniProtKB-SubCell"/>
</dbReference>
<dbReference type="InterPro" id="IPR036638">
    <property type="entry name" value="HLH_DNA-bd_sf"/>
</dbReference>
<dbReference type="InterPro" id="IPR045843">
    <property type="entry name" value="IND-like"/>
</dbReference>
<dbReference type="Gene3D" id="4.10.280.10">
    <property type="entry name" value="Helix-loop-helix DNA-binding domain"/>
    <property type="match status" value="1"/>
</dbReference>
<name>A0AAF0WXA8_DAUCS</name>
<evidence type="ECO:0000259" key="6">
    <source>
        <dbReference type="PROSITE" id="PS50888"/>
    </source>
</evidence>
<evidence type="ECO:0000256" key="2">
    <source>
        <dbReference type="ARBA" id="ARBA00023015"/>
    </source>
</evidence>
<dbReference type="Proteomes" id="UP000077755">
    <property type="component" value="Chromosome 4"/>
</dbReference>
<evidence type="ECO:0000256" key="4">
    <source>
        <dbReference type="ARBA" id="ARBA00023163"/>
    </source>
</evidence>
<dbReference type="GO" id="GO:0046983">
    <property type="term" value="F:protein dimerization activity"/>
    <property type="evidence" value="ECO:0007669"/>
    <property type="project" value="InterPro"/>
</dbReference>
<evidence type="ECO:0000313" key="7">
    <source>
        <dbReference type="EMBL" id="WOG95710.1"/>
    </source>
</evidence>
<keyword evidence="3" id="KW-0238">DNA-binding</keyword>
<dbReference type="FunFam" id="4.10.280.10:FF:000021">
    <property type="entry name" value="Transcription factor bHLH130 family"/>
    <property type="match status" value="1"/>
</dbReference>
<dbReference type="InterPro" id="IPR011598">
    <property type="entry name" value="bHLH_dom"/>
</dbReference>
<sequence>MYNVEGSMESLLAATNFMFPSPAADHFAKNKETVHSETCNFMNNHDSPQPQSLNLSRYQSVPSSFLESLVNDSAVAADYRSSNIETEMKFSDPGDCKYTKGLGTDSSKNLLSSGVENLFRGFGSNVGGENMNQVKKETSNGSRLSLVRQSSSPAGFSSSLADDDIGFTGMNDLGNFRSCNKTKAGLSSSTNRLGMNFSSVPSSHSRFMPQSAANVNENFGTSELYSANGHSGGNFNGPNLYNDPNCNSLKRNRDGEAKMLSSLPGLNKQNDDFNHYTSGLVHQLSLPSTSAEMATMENFLHFQQDSIPCKIRAKRGFATHPRSIAERVRRTRISARMKKLQDLFPNMDKQANTADMLDLAVVYIKDLQKEVQTLNNTRSNCTCPTRRK</sequence>
<accession>A0AAF0WXA8</accession>
<feature type="domain" description="BHLH" evidence="6">
    <location>
        <begin position="317"/>
        <end position="367"/>
    </location>
</feature>
<proteinExistence type="predicted"/>
<evidence type="ECO:0000256" key="5">
    <source>
        <dbReference type="ARBA" id="ARBA00023242"/>
    </source>
</evidence>
<organism evidence="7 8">
    <name type="scientific">Daucus carota subsp. sativus</name>
    <name type="common">Carrot</name>
    <dbReference type="NCBI Taxonomy" id="79200"/>
    <lineage>
        <taxon>Eukaryota</taxon>
        <taxon>Viridiplantae</taxon>
        <taxon>Streptophyta</taxon>
        <taxon>Embryophyta</taxon>
        <taxon>Tracheophyta</taxon>
        <taxon>Spermatophyta</taxon>
        <taxon>Magnoliopsida</taxon>
        <taxon>eudicotyledons</taxon>
        <taxon>Gunneridae</taxon>
        <taxon>Pentapetalae</taxon>
        <taxon>asterids</taxon>
        <taxon>campanulids</taxon>
        <taxon>Apiales</taxon>
        <taxon>Apiaceae</taxon>
        <taxon>Apioideae</taxon>
        <taxon>Scandiceae</taxon>
        <taxon>Daucinae</taxon>
        <taxon>Daucus</taxon>
        <taxon>Daucus sect. Daucus</taxon>
    </lineage>
</organism>
<keyword evidence="8" id="KW-1185">Reference proteome</keyword>
<dbReference type="PROSITE" id="PS50888">
    <property type="entry name" value="BHLH"/>
    <property type="match status" value="1"/>
</dbReference>